<dbReference type="RefSeq" id="WP_091982567.1">
    <property type="nucleotide sequence ID" value="NZ_FOLO01000009.1"/>
</dbReference>
<dbReference type="STRING" id="1123010.SAMN02745724_01609"/>
<proteinExistence type="predicted"/>
<evidence type="ECO:0000313" key="3">
    <source>
        <dbReference type="Proteomes" id="UP000198862"/>
    </source>
</evidence>
<gene>
    <name evidence="2" type="ORF">SAMN02745724_01609</name>
</gene>
<feature type="transmembrane region" description="Helical" evidence="1">
    <location>
        <begin position="66"/>
        <end position="87"/>
    </location>
</feature>
<sequence length="146" mass="16646">MTQTLHKIKDKTPMNVTAQLSMLWLIVMFNMIYADILAFISAFITPGVIDELMSGYSGSVKLSQKLLLISAILIEIPIIMIFLSRILKYQINRWANIIAALLTMLFVIGGIETNPFFLFLASIEILVMFYIIFIAVRWQNPQNLSN</sequence>
<dbReference type="AlphaFoldDB" id="A0A1I1J212"/>
<dbReference type="OrthoDB" id="1551186at2"/>
<protein>
    <submittedName>
        <fullName evidence="2">Uncharacterized protein</fullName>
    </submittedName>
</protein>
<keyword evidence="1" id="KW-0472">Membrane</keyword>
<evidence type="ECO:0000313" key="2">
    <source>
        <dbReference type="EMBL" id="SFC42052.1"/>
    </source>
</evidence>
<keyword evidence="1" id="KW-0812">Transmembrane</keyword>
<dbReference type="InterPro" id="IPR046289">
    <property type="entry name" value="DUF6326"/>
</dbReference>
<name>A0A1I1J212_9GAMM</name>
<accession>A0A1I1J212</accession>
<evidence type="ECO:0000256" key="1">
    <source>
        <dbReference type="SAM" id="Phobius"/>
    </source>
</evidence>
<keyword evidence="1" id="KW-1133">Transmembrane helix</keyword>
<feature type="transmembrane region" description="Helical" evidence="1">
    <location>
        <begin position="94"/>
        <end position="111"/>
    </location>
</feature>
<organism evidence="2 3">
    <name type="scientific">Pseudoalteromonas denitrificans DSM 6059</name>
    <dbReference type="NCBI Taxonomy" id="1123010"/>
    <lineage>
        <taxon>Bacteria</taxon>
        <taxon>Pseudomonadati</taxon>
        <taxon>Pseudomonadota</taxon>
        <taxon>Gammaproteobacteria</taxon>
        <taxon>Alteromonadales</taxon>
        <taxon>Pseudoalteromonadaceae</taxon>
        <taxon>Pseudoalteromonas</taxon>
    </lineage>
</organism>
<dbReference type="Proteomes" id="UP000198862">
    <property type="component" value="Unassembled WGS sequence"/>
</dbReference>
<keyword evidence="3" id="KW-1185">Reference proteome</keyword>
<dbReference type="EMBL" id="FOLO01000009">
    <property type="protein sequence ID" value="SFC42052.1"/>
    <property type="molecule type" value="Genomic_DNA"/>
</dbReference>
<feature type="transmembrane region" description="Helical" evidence="1">
    <location>
        <begin position="21"/>
        <end position="46"/>
    </location>
</feature>
<dbReference type="Pfam" id="PF19851">
    <property type="entry name" value="DUF6326"/>
    <property type="match status" value="1"/>
</dbReference>
<feature type="transmembrane region" description="Helical" evidence="1">
    <location>
        <begin position="117"/>
        <end position="136"/>
    </location>
</feature>
<reference evidence="2 3" key="1">
    <citation type="submission" date="2016-10" db="EMBL/GenBank/DDBJ databases">
        <authorList>
            <person name="de Groot N.N."/>
        </authorList>
    </citation>
    <scope>NUCLEOTIDE SEQUENCE [LARGE SCALE GENOMIC DNA]</scope>
    <source>
        <strain evidence="2 3">DSM 6059</strain>
    </source>
</reference>